<dbReference type="Gene3D" id="3.30.1370.120">
    <property type="match status" value="1"/>
</dbReference>
<dbReference type="RefSeq" id="WP_086659748.1">
    <property type="nucleotide sequence ID" value="NZ_JBJJWX010000025.1"/>
</dbReference>
<evidence type="ECO:0000313" key="3">
    <source>
        <dbReference type="Proteomes" id="UP000194641"/>
    </source>
</evidence>
<dbReference type="EMBL" id="JOPA01000032">
    <property type="protein sequence ID" value="OUI92329.1"/>
    <property type="molecule type" value="Genomic_DNA"/>
</dbReference>
<sequence>MTGRLLILLGYVAIGSFLAVPPVARAERSWEQKPFSYISVNQDIASVLKEFSYINDIPLITSEKVQGRVQGRWLDIPCGEFLQKMSRLYDFDWYDDGSTLYISSKSERTTQIIPLHNHTLSELKTVLQNFGLLDRRFDITPGPASDTLAVSGPPRFLSMIQQTLLSLPNTAHPARVMGNSSRHLTLFRGSAVSDVIVN</sequence>
<dbReference type="Proteomes" id="UP000194641">
    <property type="component" value="Unassembled WGS sequence"/>
</dbReference>
<dbReference type="AlphaFoldDB" id="A0A252AR22"/>
<organism evidence="2 3">
    <name type="scientific">Acetobacter indonesiensis</name>
    <dbReference type="NCBI Taxonomy" id="104101"/>
    <lineage>
        <taxon>Bacteria</taxon>
        <taxon>Pseudomonadati</taxon>
        <taxon>Pseudomonadota</taxon>
        <taxon>Alphaproteobacteria</taxon>
        <taxon>Acetobacterales</taxon>
        <taxon>Acetobacteraceae</taxon>
        <taxon>Acetobacter</taxon>
    </lineage>
</organism>
<dbReference type="GO" id="GO:0015627">
    <property type="term" value="C:type II protein secretion system complex"/>
    <property type="evidence" value="ECO:0007669"/>
    <property type="project" value="TreeGrafter"/>
</dbReference>
<dbReference type="PANTHER" id="PTHR30332:SF5">
    <property type="entry name" value="SPI-1 TYPE 3 SECRETION SYSTEM SECRETIN"/>
    <property type="match status" value="1"/>
</dbReference>
<gene>
    <name evidence="2" type="ORF">HK17_10340</name>
</gene>
<feature type="domain" description="NolW-like" evidence="1">
    <location>
        <begin position="110"/>
        <end position="166"/>
    </location>
</feature>
<dbReference type="InterPro" id="IPR005644">
    <property type="entry name" value="NolW-like"/>
</dbReference>
<dbReference type="InterPro" id="IPR050810">
    <property type="entry name" value="Bact_Secretion_Sys_Channel"/>
</dbReference>
<evidence type="ECO:0000259" key="1">
    <source>
        <dbReference type="Pfam" id="PF03958"/>
    </source>
</evidence>
<reference evidence="3" key="1">
    <citation type="submission" date="2014-06" db="EMBL/GenBank/DDBJ databases">
        <authorList>
            <person name="Winans N.J."/>
            <person name="Newell P.D."/>
            <person name="Douglas A.E."/>
        </authorList>
    </citation>
    <scope>NUCLEOTIDE SEQUENCE [LARGE SCALE GENOMIC DNA]</scope>
</reference>
<evidence type="ECO:0000313" key="2">
    <source>
        <dbReference type="EMBL" id="OUI92329.1"/>
    </source>
</evidence>
<accession>A0A252AR22</accession>
<dbReference type="PANTHER" id="PTHR30332">
    <property type="entry name" value="PROBABLE GENERAL SECRETION PATHWAY PROTEIN D"/>
    <property type="match status" value="1"/>
</dbReference>
<proteinExistence type="predicted"/>
<dbReference type="GO" id="GO:0009306">
    <property type="term" value="P:protein secretion"/>
    <property type="evidence" value="ECO:0007669"/>
    <property type="project" value="TreeGrafter"/>
</dbReference>
<name>A0A252AR22_9PROT</name>
<dbReference type="Pfam" id="PF03958">
    <property type="entry name" value="Secretin_N"/>
    <property type="match status" value="1"/>
</dbReference>
<dbReference type="Gene3D" id="3.55.50.30">
    <property type="match status" value="1"/>
</dbReference>
<protein>
    <recommendedName>
        <fullName evidence="1">NolW-like domain-containing protein</fullName>
    </recommendedName>
</protein>
<comment type="caution">
    <text evidence="2">The sequence shown here is derived from an EMBL/GenBank/DDBJ whole genome shotgun (WGS) entry which is preliminary data.</text>
</comment>
<dbReference type="InterPro" id="IPR038591">
    <property type="entry name" value="NolW-like_sf"/>
</dbReference>